<dbReference type="AlphaFoldDB" id="A0A6H1ZD42"/>
<gene>
    <name evidence="1" type="ORF">TM448A00186_0097</name>
</gene>
<evidence type="ECO:0000313" key="1">
    <source>
        <dbReference type="EMBL" id="QJA45185.1"/>
    </source>
</evidence>
<reference evidence="1" key="1">
    <citation type="submission" date="2020-03" db="EMBL/GenBank/DDBJ databases">
        <title>The deep terrestrial virosphere.</title>
        <authorList>
            <person name="Holmfeldt K."/>
            <person name="Nilsson E."/>
            <person name="Simone D."/>
            <person name="Lopez-Fernandez M."/>
            <person name="Wu X."/>
            <person name="de Brujin I."/>
            <person name="Lundin D."/>
            <person name="Andersson A."/>
            <person name="Bertilsson S."/>
            <person name="Dopson M."/>
        </authorList>
    </citation>
    <scope>NUCLEOTIDE SEQUENCE</scope>
    <source>
        <strain evidence="1">TM448A00186</strain>
    </source>
</reference>
<organism evidence="1">
    <name type="scientific">viral metagenome</name>
    <dbReference type="NCBI Taxonomy" id="1070528"/>
    <lineage>
        <taxon>unclassified sequences</taxon>
        <taxon>metagenomes</taxon>
        <taxon>organismal metagenomes</taxon>
    </lineage>
</organism>
<sequence length="118" mass="14139">MKSKITNMILNAEKEPVKEIPESIKEVLEKKVDYDFNDIKKQIERFCTQHTMKNYEITWKFPNLYRISRGSTGPRLVDFKPSYIRYISSDLKQDIQSFFKNTKFLDYFNGNVKLKEVE</sequence>
<proteinExistence type="predicted"/>
<protein>
    <submittedName>
        <fullName evidence="1">Uncharacterized protein</fullName>
    </submittedName>
</protein>
<accession>A0A6H1ZD42</accession>
<name>A0A6H1ZD42_9ZZZZ</name>
<dbReference type="EMBL" id="MT143986">
    <property type="protein sequence ID" value="QJA45185.1"/>
    <property type="molecule type" value="Genomic_DNA"/>
</dbReference>